<name>A0A6M0R7B9_9CLOT</name>
<comment type="caution">
    <text evidence="1">The sequence shown here is derived from an EMBL/GenBank/DDBJ whole genome shotgun (WGS) entry which is preliminary data.</text>
</comment>
<keyword evidence="1" id="KW-0378">Hydrolase</keyword>
<organism evidence="1 2">
    <name type="scientific">Clostridium niameyense</name>
    <dbReference type="NCBI Taxonomy" id="1622073"/>
    <lineage>
        <taxon>Bacteria</taxon>
        <taxon>Bacillati</taxon>
        <taxon>Bacillota</taxon>
        <taxon>Clostridia</taxon>
        <taxon>Eubacteriales</taxon>
        <taxon>Clostridiaceae</taxon>
        <taxon>Clostridium</taxon>
    </lineage>
</organism>
<keyword evidence="2" id="KW-1185">Reference proteome</keyword>
<dbReference type="AlphaFoldDB" id="A0A6M0R7B9"/>
<dbReference type="Pfam" id="PF06866">
    <property type="entry name" value="DUF1256"/>
    <property type="match status" value="1"/>
</dbReference>
<dbReference type="Proteomes" id="UP000473885">
    <property type="component" value="Unassembled WGS sequence"/>
</dbReference>
<proteinExistence type="predicted"/>
<reference evidence="1 2" key="1">
    <citation type="submission" date="2019-04" db="EMBL/GenBank/DDBJ databases">
        <title>Genome sequencing of Clostridium botulinum Groups I-IV and Clostridium butyricum.</title>
        <authorList>
            <person name="Brunt J."/>
            <person name="Van Vliet A.H.M."/>
            <person name="Stringer S.C."/>
            <person name="Carter A.T."/>
            <person name="Peck M.W."/>
        </authorList>
    </citation>
    <scope>NUCLEOTIDE SEQUENCE [LARGE SCALE GENOMIC DNA]</scope>
    <source>
        <strain evidence="1 2">IFR 18/094</strain>
    </source>
</reference>
<dbReference type="SUPFAM" id="SSF53163">
    <property type="entry name" value="HybD-like"/>
    <property type="match status" value="1"/>
</dbReference>
<dbReference type="GO" id="GO:0006508">
    <property type="term" value="P:proteolysis"/>
    <property type="evidence" value="ECO:0007669"/>
    <property type="project" value="UniProtKB-KW"/>
</dbReference>
<dbReference type="GO" id="GO:0008233">
    <property type="term" value="F:peptidase activity"/>
    <property type="evidence" value="ECO:0007669"/>
    <property type="project" value="UniProtKB-KW"/>
</dbReference>
<accession>A0A6M0R7B9</accession>
<dbReference type="EMBL" id="SXDP01000001">
    <property type="protein sequence ID" value="NEZ46122.1"/>
    <property type="molecule type" value="Genomic_DNA"/>
</dbReference>
<sequence>MNNLYNSFKEALGKVEKSYNKIIFVCIGTDRNIGDSYGPIVGSMLKQMKNIEVYGTLHEPVHATNLKNILENIDLNNNLIIAIDAALGDIDKVKKVVIRNEPVRPGSGVGKDLGSVGDIGIKGITGLKSDFACFGIIQNTRLSVVYDLAKLTFETIYRVLGEKQAENEIACTK</sequence>
<evidence type="ECO:0000313" key="2">
    <source>
        <dbReference type="Proteomes" id="UP000473885"/>
    </source>
</evidence>
<gene>
    <name evidence="1" type="primary">yyaC</name>
    <name evidence="1" type="ORF">FDF74_02710</name>
</gene>
<protein>
    <submittedName>
        <fullName evidence="1">Spore protease YyaC</fullName>
    </submittedName>
</protein>
<evidence type="ECO:0000313" key="1">
    <source>
        <dbReference type="EMBL" id="NEZ46122.1"/>
    </source>
</evidence>
<dbReference type="InterPro" id="IPR023430">
    <property type="entry name" value="Pept_HybD-like_dom_sf"/>
</dbReference>
<dbReference type="InterPro" id="IPR009665">
    <property type="entry name" value="YyaC"/>
</dbReference>
<dbReference type="NCBIfam" id="TIGR02841">
    <property type="entry name" value="spore_YyaC"/>
    <property type="match status" value="1"/>
</dbReference>
<keyword evidence="1" id="KW-0645">Protease</keyword>
<dbReference type="RefSeq" id="WP_163248387.1">
    <property type="nucleotide sequence ID" value="NZ_SXDP01000001.1"/>
</dbReference>